<dbReference type="FunFam" id="3.30.70.330:FF:000284">
    <property type="entry name" value="39S ribosomal protein L23, mitochondrial"/>
    <property type="match status" value="1"/>
</dbReference>
<dbReference type="GO" id="GO:0003735">
    <property type="term" value="F:structural constituent of ribosome"/>
    <property type="evidence" value="ECO:0007669"/>
    <property type="project" value="InterPro"/>
</dbReference>
<dbReference type="GO" id="GO:0032543">
    <property type="term" value="P:mitochondrial translation"/>
    <property type="evidence" value="ECO:0007669"/>
    <property type="project" value="TreeGrafter"/>
</dbReference>
<organism evidence="9">
    <name type="scientific">Corethrella appendiculata</name>
    <dbReference type="NCBI Taxonomy" id="1370023"/>
    <lineage>
        <taxon>Eukaryota</taxon>
        <taxon>Metazoa</taxon>
        <taxon>Ecdysozoa</taxon>
        <taxon>Arthropoda</taxon>
        <taxon>Hexapoda</taxon>
        <taxon>Insecta</taxon>
        <taxon>Pterygota</taxon>
        <taxon>Neoptera</taxon>
        <taxon>Endopterygota</taxon>
        <taxon>Diptera</taxon>
        <taxon>Nematocera</taxon>
        <taxon>Culicoidea</taxon>
        <taxon>Chaoboridae</taxon>
        <taxon>Corethrella</taxon>
    </lineage>
</organism>
<evidence type="ECO:0000256" key="2">
    <source>
        <dbReference type="ARBA" id="ARBA00006700"/>
    </source>
</evidence>
<dbReference type="InterPro" id="IPR012677">
    <property type="entry name" value="Nucleotide-bd_a/b_plait_sf"/>
</dbReference>
<keyword evidence="5" id="KW-0687">Ribonucleoprotein</keyword>
<keyword evidence="4" id="KW-0496">Mitochondrion</keyword>
<evidence type="ECO:0000256" key="8">
    <source>
        <dbReference type="ARBA" id="ARBA00041375"/>
    </source>
</evidence>
<evidence type="ECO:0000256" key="4">
    <source>
        <dbReference type="ARBA" id="ARBA00023128"/>
    </source>
</evidence>
<dbReference type="GO" id="GO:0005762">
    <property type="term" value="C:mitochondrial large ribosomal subunit"/>
    <property type="evidence" value="ECO:0007669"/>
    <property type="project" value="TreeGrafter"/>
</dbReference>
<evidence type="ECO:0000256" key="3">
    <source>
        <dbReference type="ARBA" id="ARBA00022980"/>
    </source>
</evidence>
<dbReference type="PANTHER" id="PTHR12059">
    <property type="entry name" value="RIBOSOMAL PROTEIN L23-RELATED"/>
    <property type="match status" value="1"/>
</dbReference>
<evidence type="ECO:0000256" key="5">
    <source>
        <dbReference type="ARBA" id="ARBA00023274"/>
    </source>
</evidence>
<evidence type="ECO:0000256" key="1">
    <source>
        <dbReference type="ARBA" id="ARBA00004173"/>
    </source>
</evidence>
<dbReference type="Gene3D" id="3.30.70.330">
    <property type="match status" value="1"/>
</dbReference>
<dbReference type="InterPro" id="IPR013025">
    <property type="entry name" value="Ribosomal_uL23-like"/>
</dbReference>
<accession>U5EXX4</accession>
<comment type="similarity">
    <text evidence="2">Belongs to the universal ribosomal protein uL23 family.</text>
</comment>
<dbReference type="Pfam" id="PF00276">
    <property type="entry name" value="Ribosomal_L23"/>
    <property type="match status" value="1"/>
</dbReference>
<evidence type="ECO:0000256" key="7">
    <source>
        <dbReference type="ARBA" id="ARBA00039977"/>
    </source>
</evidence>
<dbReference type="AlphaFoldDB" id="U5EXX4"/>
<comment type="subcellular location">
    <subcellularLocation>
        <location evidence="1">Mitochondrion</location>
    </subcellularLocation>
</comment>
<proteinExistence type="evidence at transcript level"/>
<sequence length="152" mass="18070">MSTRWYPIFQRGSPQLRVFLPNFWLKLVKPTQSQPPNVVQFACSMEMTKYDVKNYLENIYKIPIVDVRTRIALGRTKKAYPKSYIIKEDDIKYAYVTMPKDVTFTFPNIFPSDVKKEREDEQNKSIKDTKDNFKKYLDKNKERPGLPGWFSI</sequence>
<name>U5EXX4_9DIPT</name>
<keyword evidence="3 9" id="KW-0689">Ribosomal protein</keyword>
<dbReference type="PANTHER" id="PTHR12059:SF5">
    <property type="entry name" value="LARGE RIBOSOMAL SUBUNIT PROTEIN UL23M"/>
    <property type="match status" value="1"/>
</dbReference>
<reference evidence="9" key="1">
    <citation type="journal article" date="2014" name="Insect Biochem. Mol. Biol.">
        <title>An insight into the sialome of the frog biting fly, Corethrella appendiculata.</title>
        <authorList>
            <person name="Ribeiro J.M.C."/>
            <person name="Chagas A.C."/>
            <person name="Pham V.M."/>
            <person name="Lounibos L.P."/>
            <person name="Calvo E."/>
        </authorList>
    </citation>
    <scope>NUCLEOTIDE SEQUENCE</scope>
    <source>
        <tissue evidence="9">Salivary glands</tissue>
    </source>
</reference>
<dbReference type="EMBL" id="GANO01000697">
    <property type="protein sequence ID" value="JAB59174.1"/>
    <property type="molecule type" value="mRNA"/>
</dbReference>
<evidence type="ECO:0000313" key="9">
    <source>
        <dbReference type="EMBL" id="JAB59174.1"/>
    </source>
</evidence>
<dbReference type="SUPFAM" id="SSF54189">
    <property type="entry name" value="Ribosomal proteins S24e, L23 and L15e"/>
    <property type="match status" value="1"/>
</dbReference>
<evidence type="ECO:0000256" key="6">
    <source>
        <dbReference type="ARBA" id="ARBA00038782"/>
    </source>
</evidence>
<comment type="subunit">
    <text evidence="6">Component of the mitochondrial ribosome large subunit (39S) which comprises a 16S rRNA and about 50 distinct proteins.</text>
</comment>
<dbReference type="InterPro" id="IPR012678">
    <property type="entry name" value="Ribosomal_uL23/eL15/eS24_sf"/>
</dbReference>
<protein>
    <recommendedName>
        <fullName evidence="7">Large ribosomal subunit protein uL23m</fullName>
    </recommendedName>
    <alternativeName>
        <fullName evidence="8">39S ribosomal protein L23, mitochondrial</fullName>
    </alternativeName>
</protein>